<dbReference type="PANTHER" id="PTHR21004">
    <property type="entry name" value="SERINE PROTEASE-RELATED"/>
    <property type="match status" value="1"/>
</dbReference>
<comment type="function">
    <text evidence="1">Peroxisomal protease that mediates both the removal of the leader peptide from proteins containing a PTS2 target sequence and processes several PTS1-containing proteins. Catalyzes the processing of PTS1-proteins involved in the peroxisomal beta-oxidation of fatty acids.</text>
</comment>
<keyword evidence="3" id="KW-1185">Reference proteome</keyword>
<dbReference type="GO" id="GO:0031998">
    <property type="term" value="P:regulation of fatty acid beta-oxidation"/>
    <property type="evidence" value="ECO:0007669"/>
    <property type="project" value="TreeGrafter"/>
</dbReference>
<dbReference type="Proteomes" id="UP000292052">
    <property type="component" value="Unassembled WGS sequence"/>
</dbReference>
<comment type="PTM">
    <text evidence="1">The full-lengh TYSND1 is the active the proteolytic processing of PTS1- and PTS2-proteins and in self-cleavage, and intermolecular self-cleavage of TYSND1 down-regulates its protease activity.</text>
</comment>
<organism evidence="2 3">
    <name type="scientific">Asbolus verrucosus</name>
    <name type="common">Desert ironclad beetle</name>
    <dbReference type="NCBI Taxonomy" id="1661398"/>
    <lineage>
        <taxon>Eukaryota</taxon>
        <taxon>Metazoa</taxon>
        <taxon>Ecdysozoa</taxon>
        <taxon>Arthropoda</taxon>
        <taxon>Hexapoda</taxon>
        <taxon>Insecta</taxon>
        <taxon>Pterygota</taxon>
        <taxon>Neoptera</taxon>
        <taxon>Endopterygota</taxon>
        <taxon>Coleoptera</taxon>
        <taxon>Polyphaga</taxon>
        <taxon>Cucujiformia</taxon>
        <taxon>Tenebrionidae</taxon>
        <taxon>Pimeliinae</taxon>
        <taxon>Asbolus</taxon>
    </lineage>
</organism>
<evidence type="ECO:0000313" key="2">
    <source>
        <dbReference type="EMBL" id="RZC42160.1"/>
    </source>
</evidence>
<keyword evidence="1" id="KW-0645">Protease</keyword>
<comment type="caution">
    <text evidence="2">The sequence shown here is derived from an EMBL/GenBank/DDBJ whole genome shotgun (WGS) entry which is preliminary data.</text>
</comment>
<protein>
    <recommendedName>
        <fullName evidence="1">Peroxisomal leader peptide-processing protease</fullName>
        <ecNumber evidence="1">3.4.21.-</ecNumber>
    </recommendedName>
</protein>
<dbReference type="GO" id="GO:0004252">
    <property type="term" value="F:serine-type endopeptidase activity"/>
    <property type="evidence" value="ECO:0007669"/>
    <property type="project" value="InterPro"/>
</dbReference>
<dbReference type="PANTHER" id="PTHR21004:SF0">
    <property type="entry name" value="PEROXISOMAL LEADER PEPTIDE-PROCESSING PROTEASE"/>
    <property type="match status" value="1"/>
</dbReference>
<dbReference type="AlphaFoldDB" id="A0A482WAC3"/>
<name>A0A482WAC3_ASBVE</name>
<reference evidence="2 3" key="1">
    <citation type="submission" date="2017-03" db="EMBL/GenBank/DDBJ databases">
        <title>Genome of the blue death feigning beetle - Asbolus verrucosus.</title>
        <authorList>
            <person name="Rider S.D."/>
        </authorList>
    </citation>
    <scope>NUCLEOTIDE SEQUENCE [LARGE SCALE GENOMIC DNA]</scope>
    <source>
        <strain evidence="2">Butters</strain>
        <tissue evidence="2">Head and leg muscle</tissue>
    </source>
</reference>
<gene>
    <name evidence="2" type="ORF">BDFB_014163</name>
</gene>
<dbReference type="GO" id="GO:0016485">
    <property type="term" value="P:protein processing"/>
    <property type="evidence" value="ECO:0007669"/>
    <property type="project" value="InterPro"/>
</dbReference>
<proteinExistence type="inferred from homology"/>
<dbReference type="EMBL" id="QDEB01010351">
    <property type="protein sequence ID" value="RZC42160.1"/>
    <property type="molecule type" value="Genomic_DNA"/>
</dbReference>
<dbReference type="InterPro" id="IPR039245">
    <property type="entry name" value="TYSND1/DEG15"/>
</dbReference>
<keyword evidence="1" id="KW-0378">Hydrolase</keyword>
<comment type="subcellular location">
    <subcellularLocation>
        <location evidence="1">Peroxisome</location>
    </subcellularLocation>
</comment>
<dbReference type="GO" id="GO:0005777">
    <property type="term" value="C:peroxisome"/>
    <property type="evidence" value="ECO:0007669"/>
    <property type="project" value="UniProtKB-SubCell"/>
</dbReference>
<dbReference type="STRING" id="1661398.A0A482WAC3"/>
<sequence length="215" mass="24468">MDIKVVAVEREDDTQKSVYGTSGIMLDNKYVIITANVVLPLFTDYCHEDVLLFDPGAIYSSFSLKEPINLKIILNQSPEKPYYVKNGNLFAFFSSKNIKLTAQEILQEWAIDTQENSKELETTLSLFFVIKIIPDNNILNLKKCLIQWWNLIKNEKMNQCEEILIRSVPFGNKFFLNSYSRGIISNIVGHNSCLILSDCPSSPGSEGSPVYKIDR</sequence>
<dbReference type="EC" id="3.4.21.-" evidence="1"/>
<comment type="similarity">
    <text evidence="1">Belongs to the peptidase S1B family.</text>
</comment>
<keyword evidence="1" id="KW-0720">Serine protease</keyword>
<evidence type="ECO:0000313" key="3">
    <source>
        <dbReference type="Proteomes" id="UP000292052"/>
    </source>
</evidence>
<keyword evidence="1" id="KW-0576">Peroxisome</keyword>
<dbReference type="OrthoDB" id="17845at2759"/>
<evidence type="ECO:0000256" key="1">
    <source>
        <dbReference type="PIRNR" id="PIRNR037989"/>
    </source>
</evidence>
<accession>A0A482WAC3</accession>